<reference evidence="3" key="3">
    <citation type="submission" date="2015-06" db="UniProtKB">
        <authorList>
            <consortium name="EnsemblProtists"/>
        </authorList>
    </citation>
    <scope>IDENTIFICATION</scope>
</reference>
<dbReference type="GeneID" id="17309148"/>
<dbReference type="AlphaFoldDB" id="L1JV47"/>
<organism evidence="2">
    <name type="scientific">Guillardia theta (strain CCMP2712)</name>
    <name type="common">Cryptophyte</name>
    <dbReference type="NCBI Taxonomy" id="905079"/>
    <lineage>
        <taxon>Eukaryota</taxon>
        <taxon>Cryptophyceae</taxon>
        <taxon>Pyrenomonadales</taxon>
        <taxon>Geminigeraceae</taxon>
        <taxon>Guillardia</taxon>
    </lineage>
</organism>
<dbReference type="Proteomes" id="UP000011087">
    <property type="component" value="Unassembled WGS sequence"/>
</dbReference>
<dbReference type="KEGG" id="gtt:GUITHDRAFT_133530"/>
<feature type="chain" id="PRO_5008771800" description="Alkyl hydroperoxide reductase subunit C/ Thiol specific antioxidant domain-containing protein" evidence="1">
    <location>
        <begin position="30"/>
        <end position="238"/>
    </location>
</feature>
<keyword evidence="1" id="KW-0732">Signal</keyword>
<dbReference type="EMBL" id="JH992972">
    <property type="protein sequence ID" value="EKX52441.1"/>
    <property type="molecule type" value="Genomic_DNA"/>
</dbReference>
<gene>
    <name evidence="2" type="ORF">GUITHDRAFT_133530</name>
</gene>
<reference evidence="2 4" key="1">
    <citation type="journal article" date="2012" name="Nature">
        <title>Algal genomes reveal evolutionary mosaicism and the fate of nucleomorphs.</title>
        <authorList>
            <consortium name="DOE Joint Genome Institute"/>
            <person name="Curtis B.A."/>
            <person name="Tanifuji G."/>
            <person name="Burki F."/>
            <person name="Gruber A."/>
            <person name="Irimia M."/>
            <person name="Maruyama S."/>
            <person name="Arias M.C."/>
            <person name="Ball S.G."/>
            <person name="Gile G.H."/>
            <person name="Hirakawa Y."/>
            <person name="Hopkins J.F."/>
            <person name="Kuo A."/>
            <person name="Rensing S.A."/>
            <person name="Schmutz J."/>
            <person name="Symeonidi A."/>
            <person name="Elias M."/>
            <person name="Eveleigh R.J."/>
            <person name="Herman E.K."/>
            <person name="Klute M.J."/>
            <person name="Nakayama T."/>
            <person name="Obornik M."/>
            <person name="Reyes-Prieto A."/>
            <person name="Armbrust E.V."/>
            <person name="Aves S.J."/>
            <person name="Beiko R.G."/>
            <person name="Coutinho P."/>
            <person name="Dacks J.B."/>
            <person name="Durnford D.G."/>
            <person name="Fast N.M."/>
            <person name="Green B.R."/>
            <person name="Grisdale C.J."/>
            <person name="Hempel F."/>
            <person name="Henrissat B."/>
            <person name="Hoppner M.P."/>
            <person name="Ishida K."/>
            <person name="Kim E."/>
            <person name="Koreny L."/>
            <person name="Kroth P.G."/>
            <person name="Liu Y."/>
            <person name="Malik S.B."/>
            <person name="Maier U.G."/>
            <person name="McRose D."/>
            <person name="Mock T."/>
            <person name="Neilson J.A."/>
            <person name="Onodera N.T."/>
            <person name="Poole A.M."/>
            <person name="Pritham E.J."/>
            <person name="Richards T.A."/>
            <person name="Rocap G."/>
            <person name="Roy S.W."/>
            <person name="Sarai C."/>
            <person name="Schaack S."/>
            <person name="Shirato S."/>
            <person name="Slamovits C.H."/>
            <person name="Spencer D.F."/>
            <person name="Suzuki S."/>
            <person name="Worden A.Z."/>
            <person name="Zauner S."/>
            <person name="Barry K."/>
            <person name="Bell C."/>
            <person name="Bharti A.K."/>
            <person name="Crow J.A."/>
            <person name="Grimwood J."/>
            <person name="Kramer R."/>
            <person name="Lindquist E."/>
            <person name="Lucas S."/>
            <person name="Salamov A."/>
            <person name="McFadden G.I."/>
            <person name="Lane C.E."/>
            <person name="Keeling P.J."/>
            <person name="Gray M.W."/>
            <person name="Grigoriev I.V."/>
            <person name="Archibald J.M."/>
        </authorList>
    </citation>
    <scope>NUCLEOTIDE SEQUENCE</scope>
    <source>
        <strain evidence="2 4">CCMP2712</strain>
    </source>
</reference>
<dbReference type="EnsemblProtists" id="EKX52441">
    <property type="protein sequence ID" value="EKX52441"/>
    <property type="gene ID" value="GUITHDRAFT_133530"/>
</dbReference>
<name>L1JV47_GUITC</name>
<evidence type="ECO:0000313" key="2">
    <source>
        <dbReference type="EMBL" id="EKX52441.1"/>
    </source>
</evidence>
<evidence type="ECO:0000256" key="1">
    <source>
        <dbReference type="SAM" id="SignalP"/>
    </source>
</evidence>
<sequence>MAGPRAATSGLALLVPLLLCLSLANMASCFMLAPVQTPRALNLRKTAAVTCPAPRSLCSAKGRSGLQSVQGSLTAPPRLWDAAKEGNYDVFNAVLPGLNVISAAPEAKEINIMERVGANKALLAAQLNKKLDIMKENGVELVVVTVASPTKLQEFIAAAESLPAEYLYCDPSLSSYQFSPVGLVSGKAFSTEDLDGVMQLGGAFALQNNKVVFAHRDLGVADHFDIDESLRSLGVMAA</sequence>
<reference evidence="4" key="2">
    <citation type="submission" date="2012-11" db="EMBL/GenBank/DDBJ databases">
        <authorList>
            <person name="Kuo A."/>
            <person name="Curtis B.A."/>
            <person name="Tanifuji G."/>
            <person name="Burki F."/>
            <person name="Gruber A."/>
            <person name="Irimia M."/>
            <person name="Maruyama S."/>
            <person name="Arias M.C."/>
            <person name="Ball S.G."/>
            <person name="Gile G.H."/>
            <person name="Hirakawa Y."/>
            <person name="Hopkins J.F."/>
            <person name="Rensing S.A."/>
            <person name="Schmutz J."/>
            <person name="Symeonidi A."/>
            <person name="Elias M."/>
            <person name="Eveleigh R.J."/>
            <person name="Herman E.K."/>
            <person name="Klute M.J."/>
            <person name="Nakayama T."/>
            <person name="Obornik M."/>
            <person name="Reyes-Prieto A."/>
            <person name="Armbrust E.V."/>
            <person name="Aves S.J."/>
            <person name="Beiko R.G."/>
            <person name="Coutinho P."/>
            <person name="Dacks J.B."/>
            <person name="Durnford D.G."/>
            <person name="Fast N.M."/>
            <person name="Green B.R."/>
            <person name="Grisdale C."/>
            <person name="Hempe F."/>
            <person name="Henrissat B."/>
            <person name="Hoppner M.P."/>
            <person name="Ishida K.-I."/>
            <person name="Kim E."/>
            <person name="Koreny L."/>
            <person name="Kroth P.G."/>
            <person name="Liu Y."/>
            <person name="Malik S.-B."/>
            <person name="Maier U.G."/>
            <person name="McRose D."/>
            <person name="Mock T."/>
            <person name="Neilson J.A."/>
            <person name="Onodera N.T."/>
            <person name="Poole A.M."/>
            <person name="Pritham E.J."/>
            <person name="Richards T.A."/>
            <person name="Rocap G."/>
            <person name="Roy S.W."/>
            <person name="Sarai C."/>
            <person name="Schaack S."/>
            <person name="Shirato S."/>
            <person name="Slamovits C.H."/>
            <person name="Spencer D.F."/>
            <person name="Suzuki S."/>
            <person name="Worden A.Z."/>
            <person name="Zauner S."/>
            <person name="Barry K."/>
            <person name="Bell C."/>
            <person name="Bharti A.K."/>
            <person name="Crow J.A."/>
            <person name="Grimwood J."/>
            <person name="Kramer R."/>
            <person name="Lindquist E."/>
            <person name="Lucas S."/>
            <person name="Salamov A."/>
            <person name="McFadden G.I."/>
            <person name="Lane C.E."/>
            <person name="Keeling P.J."/>
            <person name="Gray M.W."/>
            <person name="Grigoriev I.V."/>
            <person name="Archibald J.M."/>
        </authorList>
    </citation>
    <scope>NUCLEOTIDE SEQUENCE</scope>
    <source>
        <strain evidence="4">CCMP2712</strain>
    </source>
</reference>
<keyword evidence="4" id="KW-1185">Reference proteome</keyword>
<proteinExistence type="predicted"/>
<protein>
    <recommendedName>
        <fullName evidence="5">Alkyl hydroperoxide reductase subunit C/ Thiol specific antioxidant domain-containing protein</fullName>
    </recommendedName>
</protein>
<dbReference type="RefSeq" id="XP_005839421.1">
    <property type="nucleotide sequence ID" value="XM_005839364.1"/>
</dbReference>
<evidence type="ECO:0000313" key="4">
    <source>
        <dbReference type="Proteomes" id="UP000011087"/>
    </source>
</evidence>
<feature type="signal peptide" evidence="1">
    <location>
        <begin position="1"/>
        <end position="29"/>
    </location>
</feature>
<accession>L1JV47</accession>
<dbReference type="HOGENOM" id="CLU_1167777_0_0_1"/>
<evidence type="ECO:0000313" key="3">
    <source>
        <dbReference type="EnsemblProtists" id="EKX52441"/>
    </source>
</evidence>
<dbReference type="PaxDb" id="55529-EKX52441"/>
<evidence type="ECO:0008006" key="5">
    <source>
        <dbReference type="Google" id="ProtNLM"/>
    </source>
</evidence>